<evidence type="ECO:0000313" key="3">
    <source>
        <dbReference type="EMBL" id="QQG37259.1"/>
    </source>
</evidence>
<dbReference type="Gene3D" id="3.40.50.720">
    <property type="entry name" value="NAD(P)-binding Rossmann-like Domain"/>
    <property type="match status" value="1"/>
</dbReference>
<dbReference type="AlphaFoldDB" id="A0A7T5R4B4"/>
<comment type="similarity">
    <text evidence="2">Belongs to the short-chain dehydrogenases/reductases (SDR) family.</text>
</comment>
<dbReference type="GO" id="GO:0016491">
    <property type="term" value="F:oxidoreductase activity"/>
    <property type="evidence" value="ECO:0007669"/>
    <property type="project" value="UniProtKB-KW"/>
</dbReference>
<dbReference type="Pfam" id="PF00106">
    <property type="entry name" value="adh_short"/>
    <property type="match status" value="1"/>
</dbReference>
<dbReference type="PROSITE" id="PS00061">
    <property type="entry name" value="ADH_SHORT"/>
    <property type="match status" value="1"/>
</dbReference>
<evidence type="ECO:0000256" key="2">
    <source>
        <dbReference type="RuleBase" id="RU000363"/>
    </source>
</evidence>
<dbReference type="PRINTS" id="PR00080">
    <property type="entry name" value="SDRFAMILY"/>
</dbReference>
<keyword evidence="1" id="KW-0560">Oxidoreductase</keyword>
<organism evidence="3 4">
    <name type="scientific">Micavibrio aeruginosavorus</name>
    <dbReference type="NCBI Taxonomy" id="349221"/>
    <lineage>
        <taxon>Bacteria</taxon>
        <taxon>Pseudomonadati</taxon>
        <taxon>Bdellovibrionota</taxon>
        <taxon>Bdellovibrionia</taxon>
        <taxon>Bdellovibrionales</taxon>
        <taxon>Pseudobdellovibrionaceae</taxon>
        <taxon>Micavibrio</taxon>
    </lineage>
</organism>
<evidence type="ECO:0000313" key="4">
    <source>
        <dbReference type="Proteomes" id="UP000595362"/>
    </source>
</evidence>
<dbReference type="InterPro" id="IPR020904">
    <property type="entry name" value="Sc_DH/Rdtase_CS"/>
</dbReference>
<name>A0A7T5R4B4_9BACT</name>
<dbReference type="PANTHER" id="PTHR43658">
    <property type="entry name" value="SHORT-CHAIN DEHYDROGENASE/REDUCTASE"/>
    <property type="match status" value="1"/>
</dbReference>
<accession>A0A7T5R4B4</accession>
<dbReference type="SUPFAM" id="SSF51735">
    <property type="entry name" value="NAD(P)-binding Rossmann-fold domains"/>
    <property type="match status" value="1"/>
</dbReference>
<dbReference type="InterPro" id="IPR002347">
    <property type="entry name" value="SDR_fam"/>
</dbReference>
<dbReference type="PRINTS" id="PR00081">
    <property type="entry name" value="GDHRDH"/>
</dbReference>
<reference evidence="3 4" key="1">
    <citation type="submission" date="2020-07" db="EMBL/GenBank/DDBJ databases">
        <title>Huge and variable diversity of episymbiotic CPR bacteria and DPANN archaea in groundwater ecosystems.</title>
        <authorList>
            <person name="He C.Y."/>
            <person name="Keren R."/>
            <person name="Whittaker M."/>
            <person name="Farag I.F."/>
            <person name="Doudna J."/>
            <person name="Cate J.H.D."/>
            <person name="Banfield J.F."/>
        </authorList>
    </citation>
    <scope>NUCLEOTIDE SEQUENCE [LARGE SCALE GENOMIC DNA]</scope>
    <source>
        <strain evidence="3">NC_groundwater_70_Ag_B-0.1um_54_66</strain>
    </source>
</reference>
<dbReference type="EMBL" id="CP066681">
    <property type="protein sequence ID" value="QQG37259.1"/>
    <property type="molecule type" value="Genomic_DNA"/>
</dbReference>
<proteinExistence type="inferred from homology"/>
<dbReference type="InterPro" id="IPR036291">
    <property type="entry name" value="NAD(P)-bd_dom_sf"/>
</dbReference>
<protein>
    <submittedName>
        <fullName evidence="3">SDR family NAD(P)-dependent oxidoreductase</fullName>
    </submittedName>
</protein>
<dbReference type="PANTHER" id="PTHR43658:SF8">
    <property type="entry name" value="17-BETA-HYDROXYSTEROID DEHYDROGENASE 14-RELATED"/>
    <property type="match status" value="1"/>
</dbReference>
<dbReference type="Proteomes" id="UP000595362">
    <property type="component" value="Chromosome"/>
</dbReference>
<evidence type="ECO:0000256" key="1">
    <source>
        <dbReference type="ARBA" id="ARBA00023002"/>
    </source>
</evidence>
<sequence length="250" mass="25445">MDIKGVTTIITGGGSGMGAETARVFAGAGAKVILWDMNVAAAGSVAAEIGGVAIQCDVTSEDSVKAAIAKSSGARVLVNCAGILVGKRIVGKEGPADLDHFMKVINVNLVGTYNTMRLVAGEMAKLDPIGPDAARGVIINAASIAAFEGQIGQVAYSASKGGIVGMTLPAARDLGKLGIRVMAIAPGAVQTPMIGTISQELQDSIAANIPHPSRMARPDEFAKLALHIVDNDYLNGTVIRLDGASRLAAK</sequence>
<gene>
    <name evidence="3" type="ORF">HYS17_05725</name>
</gene>